<evidence type="ECO:0000313" key="2">
    <source>
        <dbReference type="Proteomes" id="UP001589775"/>
    </source>
</evidence>
<accession>A0ABV6EZK7</accession>
<keyword evidence="2" id="KW-1185">Reference proteome</keyword>
<dbReference type="Pfam" id="PF06199">
    <property type="entry name" value="Phage_tail_2"/>
    <property type="match status" value="1"/>
</dbReference>
<dbReference type="Proteomes" id="UP001589775">
    <property type="component" value="Unassembled WGS sequence"/>
</dbReference>
<dbReference type="EMBL" id="JBHLWM010000012">
    <property type="protein sequence ID" value="MFC0243674.1"/>
    <property type="molecule type" value="Genomic_DNA"/>
</dbReference>
<protein>
    <submittedName>
        <fullName evidence="1">Phage tail tube protein</fullName>
    </submittedName>
</protein>
<gene>
    <name evidence="1" type="ORF">ACFFJ6_24540</name>
</gene>
<proteinExistence type="predicted"/>
<name>A0ABV6EZK7_9BRAD</name>
<evidence type="ECO:0000313" key="1">
    <source>
        <dbReference type="EMBL" id="MFC0243674.1"/>
    </source>
</evidence>
<organism evidence="1 2">
    <name type="scientific">Rhodopseudomonas telluris</name>
    <dbReference type="NCBI Taxonomy" id="644215"/>
    <lineage>
        <taxon>Bacteria</taxon>
        <taxon>Pseudomonadati</taxon>
        <taxon>Pseudomonadota</taxon>
        <taxon>Alphaproteobacteria</taxon>
        <taxon>Hyphomicrobiales</taxon>
        <taxon>Nitrobacteraceae</taxon>
        <taxon>Rhodopseudomonas</taxon>
    </lineage>
</organism>
<dbReference type="RefSeq" id="WP_378392888.1">
    <property type="nucleotide sequence ID" value="NZ_JBHLWM010000012.1"/>
</dbReference>
<comment type="caution">
    <text evidence="1">The sequence shown here is derived from an EMBL/GenBank/DDBJ whole genome shotgun (WGS) entry which is preliminary data.</text>
</comment>
<dbReference type="InterPro" id="IPR011855">
    <property type="entry name" value="Phgtail_TP901_1"/>
</dbReference>
<sequence length="143" mass="15220">MAQPTVLKGTQLLLKVGDGASPEVFAEPCGLTTKSFDRSAATSTNLIPDCADPEAPAWESTDVSALSCTFSGSGLMARESFDIWNDWFESAEGKNMQIWLGTMGHFNGNFVLTSFKLSGQRGNKVQVEVAAKADGAVAWVEAP</sequence>
<reference evidence="1 2" key="1">
    <citation type="submission" date="2024-09" db="EMBL/GenBank/DDBJ databases">
        <authorList>
            <person name="Sun Q."/>
            <person name="Mori K."/>
        </authorList>
    </citation>
    <scope>NUCLEOTIDE SEQUENCE [LARGE SCALE GENOMIC DNA]</scope>
    <source>
        <strain evidence="1 2">KCTC 23279</strain>
    </source>
</reference>